<name>A0A0V1BD51_TRISP</name>
<dbReference type="InterPro" id="IPR017515">
    <property type="entry name" value="MeMalonyl-CoA_epimerase"/>
</dbReference>
<evidence type="ECO:0000313" key="12">
    <source>
        <dbReference type="Proteomes" id="UP000054776"/>
    </source>
</evidence>
<dbReference type="OrthoDB" id="16820at2759"/>
<feature type="domain" description="VOC" evidence="10">
    <location>
        <begin position="37"/>
        <end position="171"/>
    </location>
</feature>
<dbReference type="EMBL" id="JYDH01000062">
    <property type="protein sequence ID" value="KRY34735.1"/>
    <property type="molecule type" value="Genomic_DNA"/>
</dbReference>
<evidence type="ECO:0000313" key="11">
    <source>
        <dbReference type="EMBL" id="KRY34735.1"/>
    </source>
</evidence>
<sequence length="623" mass="70630">MSLWRIGGLMKRDDFRYLKKFSTSAVAFADDAFSLGKLNHVAIACPDLKKAADFYKNILGAEVSEPVNLPNHGVTTVFVNLGNSKIELLHPLGDKSPISGYLKKNTLGGMHHICVEVDNIEKAIANVKSKGIKCLAEKASIGAHGKPVMFLHPKDCNDKKDSGFHVNCCCQKTVTESNIIQATTMNTNLFNTNDHSTLIFAKSLPTARPYRSVAFKTWSVGGARNLFINNCQSLPTSGRTSVGCGSSGVEEKNNQLLGYYVNGGNYSAPPSRRCLNKSSTVLQSCSAAVEQTFHENDYNDRNKFLDEKITTAANNSQLGCWQSVDEDVSRKRLIKTLPKKLSWQYKEHFVQNVHSTDGSYFEAAEEECSSNFIPKKTLQRQCRQWFQNTFKQMNSRKKKKMNNQPNFHRIRDSFTKKQTTSHYGSAERSTAQVVECLFSDNDISSCDTVPEQHCCISSDYFDFNAERLEKLKKQMATVRNDDIMLIHKLHQLEKEIFMKKQNIRENLLKRNMEYSELYCRSFSLPRCLKFTRVKPSAPWYESGLSASCKIVPCAYTLAKVDNALFSIYVFQFRKVQQLSSALFSFSFYNILLCIRNIICKSTSTKEIVSKYVANEYHILKTHI</sequence>
<dbReference type="PANTHER" id="PTHR43048:SF3">
    <property type="entry name" value="METHYLMALONYL-COA EPIMERASE, MITOCHONDRIAL"/>
    <property type="match status" value="1"/>
</dbReference>
<evidence type="ECO:0000256" key="9">
    <source>
        <dbReference type="ARBA" id="ARBA00081771"/>
    </source>
</evidence>
<comment type="catalytic activity">
    <reaction evidence="5">
        <text>(R)-methylmalonyl-CoA = (S)-methylmalonyl-CoA</text>
        <dbReference type="Rhea" id="RHEA:20553"/>
        <dbReference type="ChEBI" id="CHEBI:57326"/>
        <dbReference type="ChEBI" id="CHEBI:57327"/>
        <dbReference type="EC" id="5.1.99.1"/>
    </reaction>
    <physiologicalReaction direction="right-to-left" evidence="5">
        <dbReference type="Rhea" id="RHEA:20555"/>
    </physiologicalReaction>
</comment>
<dbReference type="NCBIfam" id="TIGR03081">
    <property type="entry name" value="metmalonyl_epim"/>
    <property type="match status" value="1"/>
</dbReference>
<dbReference type="InterPro" id="IPR029068">
    <property type="entry name" value="Glyas_Bleomycin-R_OHBP_Dase"/>
</dbReference>
<evidence type="ECO:0000256" key="2">
    <source>
        <dbReference type="ARBA" id="ARBA00022723"/>
    </source>
</evidence>
<dbReference type="CDD" id="cd07249">
    <property type="entry name" value="MMCE"/>
    <property type="match status" value="1"/>
</dbReference>
<reference evidence="11 12" key="1">
    <citation type="submission" date="2015-01" db="EMBL/GenBank/DDBJ databases">
        <title>Evolution of Trichinella species and genotypes.</title>
        <authorList>
            <person name="Korhonen P.K."/>
            <person name="Edoardo P."/>
            <person name="Giuseppe L.R."/>
            <person name="Gasser R.B."/>
        </authorList>
    </citation>
    <scope>NUCLEOTIDE SEQUENCE [LARGE SCALE GENOMIC DNA]</scope>
    <source>
        <strain evidence="11">ISS3</strain>
    </source>
</reference>
<gene>
    <name evidence="11" type="primary">MCEE</name>
    <name evidence="11" type="ORF">T01_11643</name>
</gene>
<accession>A0A0V1BD51</accession>
<evidence type="ECO:0000256" key="6">
    <source>
        <dbReference type="ARBA" id="ARBA00053742"/>
    </source>
</evidence>
<dbReference type="STRING" id="6334.A0A0V1BD51"/>
<proteinExistence type="inferred from homology"/>
<keyword evidence="2" id="KW-0479">Metal-binding</keyword>
<dbReference type="AlphaFoldDB" id="A0A0V1BD51"/>
<dbReference type="Proteomes" id="UP000054776">
    <property type="component" value="Unassembled WGS sequence"/>
</dbReference>
<dbReference type="InterPro" id="IPR037523">
    <property type="entry name" value="VOC_core"/>
</dbReference>
<dbReference type="PANTHER" id="PTHR43048">
    <property type="entry name" value="METHYLMALONYL-COA EPIMERASE"/>
    <property type="match status" value="1"/>
</dbReference>
<dbReference type="InParanoid" id="A0A0V1BD51"/>
<evidence type="ECO:0000256" key="3">
    <source>
        <dbReference type="ARBA" id="ARBA00023235"/>
    </source>
</evidence>
<dbReference type="SUPFAM" id="SSF54593">
    <property type="entry name" value="Glyoxalase/Bleomycin resistance protein/Dihydroxybiphenyl dioxygenase"/>
    <property type="match status" value="1"/>
</dbReference>
<dbReference type="GO" id="GO:0046491">
    <property type="term" value="P:L-methylmalonyl-CoA metabolic process"/>
    <property type="evidence" value="ECO:0007669"/>
    <property type="project" value="TreeGrafter"/>
</dbReference>
<dbReference type="EC" id="5.1.99.1" evidence="7"/>
<dbReference type="Pfam" id="PF13669">
    <property type="entry name" value="Glyoxalase_4"/>
    <property type="match status" value="1"/>
</dbReference>
<dbReference type="FunFam" id="3.10.180.10:FF:000003">
    <property type="entry name" value="Methylmalonyl-CoA epimerase, mitochondrial"/>
    <property type="match status" value="1"/>
</dbReference>
<evidence type="ECO:0000256" key="5">
    <source>
        <dbReference type="ARBA" id="ARBA00050406"/>
    </source>
</evidence>
<keyword evidence="12" id="KW-1185">Reference proteome</keyword>
<dbReference type="GO" id="GO:0004493">
    <property type="term" value="F:methylmalonyl-CoA epimerase activity"/>
    <property type="evidence" value="ECO:0007669"/>
    <property type="project" value="UniProtKB-EC"/>
</dbReference>
<evidence type="ECO:0000256" key="4">
    <source>
        <dbReference type="ARBA" id="ARBA00023285"/>
    </source>
</evidence>
<evidence type="ECO:0000259" key="10">
    <source>
        <dbReference type="PROSITE" id="PS51819"/>
    </source>
</evidence>
<protein>
    <recommendedName>
        <fullName evidence="8">Methylmalonyl-CoA epimerase, mitochondrial</fullName>
        <ecNumber evidence="7">5.1.99.1</ecNumber>
    </recommendedName>
    <alternativeName>
        <fullName evidence="9">DL-methylmalonyl-CoA racemase</fullName>
    </alternativeName>
</protein>
<dbReference type="PROSITE" id="PS51819">
    <property type="entry name" value="VOC"/>
    <property type="match status" value="1"/>
</dbReference>
<dbReference type="Gene3D" id="3.10.180.10">
    <property type="entry name" value="2,3-Dihydroxybiphenyl 1,2-Dioxygenase, domain 1"/>
    <property type="match status" value="1"/>
</dbReference>
<keyword evidence="4" id="KW-0170">Cobalt</keyword>
<organism evidence="11 12">
    <name type="scientific">Trichinella spiralis</name>
    <name type="common">Trichina worm</name>
    <dbReference type="NCBI Taxonomy" id="6334"/>
    <lineage>
        <taxon>Eukaryota</taxon>
        <taxon>Metazoa</taxon>
        <taxon>Ecdysozoa</taxon>
        <taxon>Nematoda</taxon>
        <taxon>Enoplea</taxon>
        <taxon>Dorylaimia</taxon>
        <taxon>Trichinellida</taxon>
        <taxon>Trichinellidae</taxon>
        <taxon>Trichinella</taxon>
    </lineage>
</organism>
<comment type="caution">
    <text evidence="11">The sequence shown here is derived from an EMBL/GenBank/DDBJ whole genome shotgun (WGS) entry which is preliminary data.</text>
</comment>
<dbReference type="InterPro" id="IPR051785">
    <property type="entry name" value="MMCE/EMCE_epimerase"/>
</dbReference>
<keyword evidence="3" id="KW-0413">Isomerase</keyword>
<comment type="similarity">
    <text evidence="1">Belongs to the methylmalonyl-CoA epimerase family.</text>
</comment>
<evidence type="ECO:0000256" key="1">
    <source>
        <dbReference type="ARBA" id="ARBA00009308"/>
    </source>
</evidence>
<dbReference type="GO" id="GO:0005739">
    <property type="term" value="C:mitochondrion"/>
    <property type="evidence" value="ECO:0007669"/>
    <property type="project" value="TreeGrafter"/>
</dbReference>
<evidence type="ECO:0000256" key="7">
    <source>
        <dbReference type="ARBA" id="ARBA00066411"/>
    </source>
</evidence>
<dbReference type="GO" id="GO:0046872">
    <property type="term" value="F:metal ion binding"/>
    <property type="evidence" value="ECO:0007669"/>
    <property type="project" value="UniProtKB-KW"/>
</dbReference>
<comment type="function">
    <text evidence="6">Methylmalonyl-CoA epimerase involved in propionyl-CoA metabolism.</text>
</comment>
<evidence type="ECO:0000256" key="8">
    <source>
        <dbReference type="ARBA" id="ARBA00071337"/>
    </source>
</evidence>